<name>Q016G7_OSTTA</name>
<keyword evidence="2" id="KW-0812">Transmembrane</keyword>
<reference evidence="3 4" key="2">
    <citation type="journal article" date="2014" name="BMC Genomics">
        <title>An improved genome of the model marine alga Ostreococcus tauri unfolds by assessing Illumina de novo assemblies.</title>
        <authorList>
            <person name="Blanc-Mathieu R."/>
            <person name="Verhelst B."/>
            <person name="Derelle E."/>
            <person name="Rombauts S."/>
            <person name="Bouget F.Y."/>
            <person name="Carre I."/>
            <person name="Chateau A."/>
            <person name="Eyre-Walker A."/>
            <person name="Grimsley N."/>
            <person name="Moreau H."/>
            <person name="Piegu B."/>
            <person name="Rivals E."/>
            <person name="Schackwitz W."/>
            <person name="Van de Peer Y."/>
            <person name="Piganeau G."/>
        </authorList>
    </citation>
    <scope>NUCLEOTIDE SEQUENCE [LARGE SCALE GENOMIC DNA]</scope>
    <source>
        <strain evidence="4">OTTH 0595 / CCAP 157/2 / RCC745</strain>
    </source>
</reference>
<dbReference type="AlphaFoldDB" id="Q016G7"/>
<dbReference type="OrthoDB" id="10559650at2759"/>
<evidence type="ECO:0000256" key="1">
    <source>
        <dbReference type="SAM" id="MobiDB-lite"/>
    </source>
</evidence>
<dbReference type="RefSeq" id="XP_003080046.1">
    <property type="nucleotide sequence ID" value="XM_003079998.1"/>
</dbReference>
<comment type="caution">
    <text evidence="3">The sequence shown here is derived from an EMBL/GenBank/DDBJ whole genome shotgun (WGS) entry which is preliminary data.</text>
</comment>
<organism evidence="3 4">
    <name type="scientific">Ostreococcus tauri</name>
    <name type="common">Marine green alga</name>
    <dbReference type="NCBI Taxonomy" id="70448"/>
    <lineage>
        <taxon>Eukaryota</taxon>
        <taxon>Viridiplantae</taxon>
        <taxon>Chlorophyta</taxon>
        <taxon>Mamiellophyceae</taxon>
        <taxon>Mamiellales</taxon>
        <taxon>Bathycoccaceae</taxon>
        <taxon>Ostreococcus</taxon>
    </lineage>
</organism>
<dbReference type="Proteomes" id="UP000009170">
    <property type="component" value="Unassembled WGS sequence"/>
</dbReference>
<dbReference type="OMA" id="SCAAMED"/>
<evidence type="ECO:0000256" key="2">
    <source>
        <dbReference type="SAM" id="Phobius"/>
    </source>
</evidence>
<keyword evidence="2" id="KW-1133">Transmembrane helix</keyword>
<keyword evidence="4" id="KW-1185">Reference proteome</keyword>
<dbReference type="KEGG" id="ota:OT_ostta06g04080"/>
<accession>Q016G7</accession>
<dbReference type="InParanoid" id="Q016G7"/>
<feature type="transmembrane region" description="Helical" evidence="2">
    <location>
        <begin position="588"/>
        <end position="608"/>
    </location>
</feature>
<sequence length="622" mass="67295">MGRLGTRCDRCPSRARGRVSSALAIAVTVLCAVSLASVSDAGWTTPRARATDAGTERSAAPGRAARTTAKALPSGPCPLAPLAICEKLNYVVIEEELRAKDAAESCARMPTGRRLACGFARGALATLSRATNFGRVAFAREARVVPLFGGARRASRQASYDHALASLCDLRQNKLCGAVVEQRIEFAGKRAEQATECSAADALGDQWETSKSMCARKAAEIRAQKKQMDDEVRELELEYEKKFGGPASKETNLKNFKKFTKSSKGKVPSSVNCRSVKYGDKPENDDLIVVSLKDVRDRLVQTRASGGYCNKEAIDSIVNSKSASSRSKAMKNLVLPGEYFEHCDGVLKHLDFMIDLLNLQRKAKVESTGKQYQPWCDEVDGGDSFASDGTSADAKEFVARRKEMSNSAKEITSKRVKFEREQLKMMEELREECTTRLNAVHKLHSHALTKCQKHDSRLRVLREDINTTETNVERIVPALDQVITAIAIVGATPESAASLASAMALAELAEISPTKDQFDLKRMLGAEPLATLRKVCTQSAILGAGGGKQDATKSCPDFQSPGPISCAQSCAAMEEASIGRAGRRDKPFSLGIIAGIAIGYILFAKLRLGGSLESEAQKSKTE</sequence>
<keyword evidence="2" id="KW-0472">Membrane</keyword>
<feature type="region of interest" description="Disordered" evidence="1">
    <location>
        <begin position="47"/>
        <end position="69"/>
    </location>
</feature>
<dbReference type="GeneID" id="9835279"/>
<evidence type="ECO:0000313" key="4">
    <source>
        <dbReference type="Proteomes" id="UP000009170"/>
    </source>
</evidence>
<protein>
    <submittedName>
        <fullName evidence="3">Unnamed product</fullName>
    </submittedName>
</protein>
<proteinExistence type="predicted"/>
<dbReference type="EMBL" id="CAID01000006">
    <property type="protein sequence ID" value="CAL53694.1"/>
    <property type="molecule type" value="Genomic_DNA"/>
</dbReference>
<evidence type="ECO:0000313" key="3">
    <source>
        <dbReference type="EMBL" id="CAL53694.1"/>
    </source>
</evidence>
<reference evidence="4" key="1">
    <citation type="journal article" date="2006" name="Proc. Natl. Acad. Sci. U.S.A.">
        <title>Genome analysis of the smallest free-living eukaryote Ostreococcus tauri unveils many unique features.</title>
        <authorList>
            <person name="Derelle E."/>
            <person name="Ferraz C."/>
            <person name="Rombauts S."/>
            <person name="Rouze P."/>
            <person name="Worden A.Z."/>
            <person name="Robbens S."/>
            <person name="Partensky F."/>
            <person name="Degroeve S."/>
            <person name="Echeynie S."/>
            <person name="Cooke R."/>
            <person name="Saeys Y."/>
            <person name="Wuyts J."/>
            <person name="Jabbari K."/>
            <person name="Bowler C."/>
            <person name="Panaud O."/>
            <person name="Piegu B."/>
            <person name="Ball S.G."/>
            <person name="Ral J.-P."/>
            <person name="Bouget F.-Y."/>
            <person name="Piganeau G."/>
            <person name="De Baets B."/>
            <person name="Picard A."/>
            <person name="Delseny M."/>
            <person name="Demaille J."/>
            <person name="Van de Peer Y."/>
            <person name="Moreau H."/>
        </authorList>
    </citation>
    <scope>NUCLEOTIDE SEQUENCE [LARGE SCALE GENOMIC DNA]</scope>
    <source>
        <strain evidence="4">OTTH 0595 / CCAP 157/2 / RCC745</strain>
    </source>
</reference>
<gene>
    <name evidence="3" type="ORF">OT_ostta06g04080</name>
</gene>